<reference evidence="1 2" key="1">
    <citation type="submission" date="2019-08" db="EMBL/GenBank/DDBJ databases">
        <authorList>
            <person name="Shi S."/>
        </authorList>
    </citation>
    <scope>NUCLEOTIDE SEQUENCE [LARGE SCALE GENOMIC DNA]</scope>
    <source>
        <strain evidence="1 2">GY10130</strain>
    </source>
</reference>
<proteinExistence type="predicted"/>
<comment type="caution">
    <text evidence="1">The sequence shown here is derived from an EMBL/GenBank/DDBJ whole genome shotgun (WGS) entry which is preliminary data.</text>
</comment>
<name>A0A5C8KE72_9BACT</name>
<gene>
    <name evidence="1" type="ORF">FVR03_01280</name>
</gene>
<dbReference type="EMBL" id="VRTY01000003">
    <property type="protein sequence ID" value="TXK52376.1"/>
    <property type="molecule type" value="Genomic_DNA"/>
</dbReference>
<protein>
    <submittedName>
        <fullName evidence="1">Uncharacterized protein</fullName>
    </submittedName>
</protein>
<dbReference type="AlphaFoldDB" id="A0A5C8KE72"/>
<evidence type="ECO:0000313" key="2">
    <source>
        <dbReference type="Proteomes" id="UP000321926"/>
    </source>
</evidence>
<evidence type="ECO:0000313" key="1">
    <source>
        <dbReference type="EMBL" id="TXK52376.1"/>
    </source>
</evidence>
<organism evidence="1 2">
    <name type="scientific">Pontibacter qinzhouensis</name>
    <dbReference type="NCBI Taxonomy" id="2603253"/>
    <lineage>
        <taxon>Bacteria</taxon>
        <taxon>Pseudomonadati</taxon>
        <taxon>Bacteroidota</taxon>
        <taxon>Cytophagia</taxon>
        <taxon>Cytophagales</taxon>
        <taxon>Hymenobacteraceae</taxon>
        <taxon>Pontibacter</taxon>
    </lineage>
</organism>
<accession>A0A5C8KE72</accession>
<sequence length="100" mass="11683">MIGSFTLQIGVKRLGQPWENIRFIDYETADSLEGIVDLLCEAMCWEESDKWPESNREFFTKFYSDPDNSKGNNIFLFTEWPKDSEHDSKASGIRVRVVRN</sequence>
<dbReference type="RefSeq" id="WP_147919948.1">
    <property type="nucleotide sequence ID" value="NZ_VRTY01000003.1"/>
</dbReference>
<dbReference type="Proteomes" id="UP000321926">
    <property type="component" value="Unassembled WGS sequence"/>
</dbReference>
<keyword evidence="2" id="KW-1185">Reference proteome</keyword>